<keyword evidence="1" id="KW-0472">Membrane</keyword>
<dbReference type="AlphaFoldDB" id="A0A9X8R8I2"/>
<keyword evidence="1" id="KW-0812">Transmembrane</keyword>
<protein>
    <submittedName>
        <fullName evidence="2">Uncharacterized protein</fullName>
    </submittedName>
</protein>
<name>A0A9X8R8I2_9BACI</name>
<reference evidence="2 3" key="1">
    <citation type="submission" date="2017-01" db="EMBL/GenBank/DDBJ databases">
        <authorList>
            <person name="Varghese N."/>
            <person name="Submissions S."/>
        </authorList>
    </citation>
    <scope>NUCLEOTIDE SEQUENCE [LARGE SCALE GENOMIC DNA]</scope>
    <source>
        <strain evidence="2 3">RUG2-6</strain>
    </source>
</reference>
<accession>A0A9X8R8I2</accession>
<evidence type="ECO:0000313" key="2">
    <source>
        <dbReference type="EMBL" id="SIR05772.1"/>
    </source>
</evidence>
<feature type="transmembrane region" description="Helical" evidence="1">
    <location>
        <begin position="12"/>
        <end position="28"/>
    </location>
</feature>
<organism evidence="2 3">
    <name type="scientific">Peribacillus simplex</name>
    <dbReference type="NCBI Taxonomy" id="1478"/>
    <lineage>
        <taxon>Bacteria</taxon>
        <taxon>Bacillati</taxon>
        <taxon>Bacillota</taxon>
        <taxon>Bacilli</taxon>
        <taxon>Bacillales</taxon>
        <taxon>Bacillaceae</taxon>
        <taxon>Peribacillus</taxon>
    </lineage>
</organism>
<dbReference type="Proteomes" id="UP000185829">
    <property type="component" value="Unassembled WGS sequence"/>
</dbReference>
<proteinExistence type="predicted"/>
<sequence length="41" mass="4886">MKMFIHAFKKNTICILEIIYLYILFFFSELQATTASILKIK</sequence>
<evidence type="ECO:0000256" key="1">
    <source>
        <dbReference type="SAM" id="Phobius"/>
    </source>
</evidence>
<gene>
    <name evidence="2" type="ORF">SAMN05878482_102885</name>
</gene>
<dbReference type="EMBL" id="FTMX01000002">
    <property type="protein sequence ID" value="SIR05772.1"/>
    <property type="molecule type" value="Genomic_DNA"/>
</dbReference>
<keyword evidence="1" id="KW-1133">Transmembrane helix</keyword>
<comment type="caution">
    <text evidence="2">The sequence shown here is derived from an EMBL/GenBank/DDBJ whole genome shotgun (WGS) entry which is preliminary data.</text>
</comment>
<evidence type="ECO:0000313" key="3">
    <source>
        <dbReference type="Proteomes" id="UP000185829"/>
    </source>
</evidence>